<reference evidence="7" key="2">
    <citation type="submission" date="2009-11" db="EMBL/GenBank/DDBJ databases">
        <title>The Genome Sequence of Allomyces macrogynus strain ATCC 38327.</title>
        <authorList>
            <consortium name="The Broad Institute Genome Sequencing Platform"/>
            <person name="Russ C."/>
            <person name="Cuomo C."/>
            <person name="Shea T."/>
            <person name="Young S.K."/>
            <person name="Zeng Q."/>
            <person name="Koehrsen M."/>
            <person name="Haas B."/>
            <person name="Borodovsky M."/>
            <person name="Guigo R."/>
            <person name="Alvarado L."/>
            <person name="Berlin A."/>
            <person name="Borenstein D."/>
            <person name="Chen Z."/>
            <person name="Engels R."/>
            <person name="Freedman E."/>
            <person name="Gellesch M."/>
            <person name="Goldberg J."/>
            <person name="Griggs A."/>
            <person name="Gujja S."/>
            <person name="Heiman D."/>
            <person name="Hepburn T."/>
            <person name="Howarth C."/>
            <person name="Jen D."/>
            <person name="Larson L."/>
            <person name="Lewis B."/>
            <person name="Mehta T."/>
            <person name="Park D."/>
            <person name="Pearson M."/>
            <person name="Roberts A."/>
            <person name="Saif S."/>
            <person name="Shenoy N."/>
            <person name="Sisk P."/>
            <person name="Stolte C."/>
            <person name="Sykes S."/>
            <person name="Walk T."/>
            <person name="White J."/>
            <person name="Yandava C."/>
            <person name="Burger G."/>
            <person name="Gray M.W."/>
            <person name="Holland P.W.H."/>
            <person name="King N."/>
            <person name="Lang F.B.F."/>
            <person name="Roger A.J."/>
            <person name="Ruiz-Trillo I."/>
            <person name="Lander E."/>
            <person name="Nusbaum C."/>
        </authorList>
    </citation>
    <scope>NUCLEOTIDE SEQUENCE [LARGE SCALE GENOMIC DNA]</scope>
    <source>
        <strain evidence="7">ATCC 38327</strain>
    </source>
</reference>
<comment type="similarity">
    <text evidence="1">Belongs to the eukaryotic ribosomal protein eL8 family.</text>
</comment>
<dbReference type="GO" id="GO:0005840">
    <property type="term" value="C:ribosome"/>
    <property type="evidence" value="ECO:0007669"/>
    <property type="project" value="UniProtKB-KW"/>
</dbReference>
<evidence type="ECO:0000259" key="5">
    <source>
        <dbReference type="Pfam" id="PF01248"/>
    </source>
</evidence>
<dbReference type="PRINTS" id="PR00881">
    <property type="entry name" value="L7ARS6FAMILY"/>
</dbReference>
<dbReference type="Proteomes" id="UP000054350">
    <property type="component" value="Unassembled WGS sequence"/>
</dbReference>
<dbReference type="InterPro" id="IPR029064">
    <property type="entry name" value="Ribosomal_eL30-like_sf"/>
</dbReference>
<dbReference type="STRING" id="578462.A0A0L0SNR9"/>
<accession>A0A0L0SNR9</accession>
<evidence type="ECO:0000256" key="3">
    <source>
        <dbReference type="ARBA" id="ARBA00023274"/>
    </source>
</evidence>
<evidence type="ECO:0000256" key="4">
    <source>
        <dbReference type="SAM" id="MobiDB-lite"/>
    </source>
</evidence>
<keyword evidence="3" id="KW-0687">Ribonucleoprotein</keyword>
<dbReference type="OrthoDB" id="29563at2759"/>
<dbReference type="PANTHER" id="PTHR23105">
    <property type="entry name" value="RIBOSOMAL PROTEIN L7AE FAMILY MEMBER"/>
    <property type="match status" value="1"/>
</dbReference>
<dbReference type="InterPro" id="IPR001921">
    <property type="entry name" value="Ribosomal_eL8_euk"/>
</dbReference>
<reference evidence="6 7" key="1">
    <citation type="submission" date="2009-11" db="EMBL/GenBank/DDBJ databases">
        <title>Annotation of Allomyces macrogynus ATCC 38327.</title>
        <authorList>
            <consortium name="The Broad Institute Genome Sequencing Platform"/>
            <person name="Russ C."/>
            <person name="Cuomo C."/>
            <person name="Burger G."/>
            <person name="Gray M.W."/>
            <person name="Holland P.W.H."/>
            <person name="King N."/>
            <person name="Lang F.B.F."/>
            <person name="Roger A.J."/>
            <person name="Ruiz-Trillo I."/>
            <person name="Young S.K."/>
            <person name="Zeng Q."/>
            <person name="Gargeya S."/>
            <person name="Fitzgerald M."/>
            <person name="Haas B."/>
            <person name="Abouelleil A."/>
            <person name="Alvarado L."/>
            <person name="Arachchi H.M."/>
            <person name="Berlin A."/>
            <person name="Chapman S.B."/>
            <person name="Gearin G."/>
            <person name="Goldberg J."/>
            <person name="Griggs A."/>
            <person name="Gujja S."/>
            <person name="Hansen M."/>
            <person name="Heiman D."/>
            <person name="Howarth C."/>
            <person name="Larimer J."/>
            <person name="Lui A."/>
            <person name="MacDonald P.J.P."/>
            <person name="McCowen C."/>
            <person name="Montmayeur A."/>
            <person name="Murphy C."/>
            <person name="Neiman D."/>
            <person name="Pearson M."/>
            <person name="Priest M."/>
            <person name="Roberts A."/>
            <person name="Saif S."/>
            <person name="Shea T."/>
            <person name="Sisk P."/>
            <person name="Stolte C."/>
            <person name="Sykes S."/>
            <person name="Wortman J."/>
            <person name="Nusbaum C."/>
            <person name="Birren B."/>
        </authorList>
    </citation>
    <scope>NUCLEOTIDE SEQUENCE [LARGE SCALE GENOMIC DNA]</scope>
    <source>
        <strain evidence="6 7">ATCC 38327</strain>
    </source>
</reference>
<dbReference type="SUPFAM" id="SSF55315">
    <property type="entry name" value="L30e-like"/>
    <property type="match status" value="1"/>
</dbReference>
<keyword evidence="2" id="KW-0689">Ribosomal protein</keyword>
<evidence type="ECO:0000313" key="7">
    <source>
        <dbReference type="Proteomes" id="UP000054350"/>
    </source>
</evidence>
<dbReference type="EMBL" id="GG745344">
    <property type="protein sequence ID" value="KNE64142.1"/>
    <property type="molecule type" value="Genomic_DNA"/>
</dbReference>
<proteinExistence type="inferred from homology"/>
<gene>
    <name evidence="6" type="ORF">AMAG_09195</name>
</gene>
<feature type="compositionally biased region" description="Low complexity" evidence="4">
    <location>
        <begin position="156"/>
        <end position="171"/>
    </location>
</feature>
<dbReference type="PRINTS" id="PR00882">
    <property type="entry name" value="RIBOSOMALL7A"/>
</dbReference>
<name>A0A0L0SNR9_ALLM3</name>
<evidence type="ECO:0000256" key="1">
    <source>
        <dbReference type="ARBA" id="ARBA00007337"/>
    </source>
</evidence>
<feature type="compositionally biased region" description="Polar residues" evidence="4">
    <location>
        <begin position="1"/>
        <end position="10"/>
    </location>
</feature>
<dbReference type="eggNOG" id="KOG3166">
    <property type="taxonomic scope" value="Eukaryota"/>
</dbReference>
<feature type="region of interest" description="Disordered" evidence="4">
    <location>
        <begin position="1"/>
        <end position="196"/>
    </location>
</feature>
<dbReference type="Gene3D" id="3.30.1330.30">
    <property type="match status" value="1"/>
</dbReference>
<keyword evidence="7" id="KW-1185">Reference proteome</keyword>
<feature type="compositionally biased region" description="Low complexity" evidence="4">
    <location>
        <begin position="84"/>
        <end position="95"/>
    </location>
</feature>
<evidence type="ECO:0000256" key="2">
    <source>
        <dbReference type="ARBA" id="ARBA00022980"/>
    </source>
</evidence>
<organism evidence="6 7">
    <name type="scientific">Allomyces macrogynus (strain ATCC 38327)</name>
    <name type="common">Allomyces javanicus var. macrogynus</name>
    <dbReference type="NCBI Taxonomy" id="578462"/>
    <lineage>
        <taxon>Eukaryota</taxon>
        <taxon>Fungi</taxon>
        <taxon>Fungi incertae sedis</taxon>
        <taxon>Blastocladiomycota</taxon>
        <taxon>Blastocladiomycetes</taxon>
        <taxon>Blastocladiales</taxon>
        <taxon>Blastocladiaceae</taxon>
        <taxon>Allomyces</taxon>
    </lineage>
</organism>
<dbReference type="Pfam" id="PF01248">
    <property type="entry name" value="Ribosomal_L7Ae"/>
    <property type="match status" value="1"/>
</dbReference>
<dbReference type="InterPro" id="IPR050257">
    <property type="entry name" value="eL8/uL1-like"/>
</dbReference>
<sequence length="362" mass="38071">MIARTKTMTATPIGTLPPPPRRTRSRRGGSDPAPLRFPAPSMSTAAANGTAPIGITPHQARRTGSDSLSRERPHSVRSGVSFQTPVATTAAARSASPPPPHVGSPLGRNEPLQLPAHPATPTSTGSMPRPHSVGSVTGLANASRPPVVRRHTGHPNLAESSNNPALSSSTSFDHCAGEMPPGSPTSSSAPVRRRTLTRKVSEHVGIGNKIDKPPQKAAGKAVEAGKKPIVVKYGINHVTALIEAKKAKLVVIAHDVDPIELVVFLPALCRKMGVPYMIVKGKARVGTVVHKKTATALAIVDVKPEDKQELAALVQVAQANFNDKADEIRKTWGGGIMGKKSQDKTLKRQKALAKEVSTAHLA</sequence>
<feature type="domain" description="Ribosomal protein eL8/eL30/eS12/Gadd45" evidence="5">
    <location>
        <begin position="220"/>
        <end position="309"/>
    </location>
</feature>
<dbReference type="AlphaFoldDB" id="A0A0L0SNR9"/>
<evidence type="ECO:0000313" key="6">
    <source>
        <dbReference type="EMBL" id="KNE64142.1"/>
    </source>
</evidence>
<dbReference type="GO" id="GO:1990904">
    <property type="term" value="C:ribonucleoprotein complex"/>
    <property type="evidence" value="ECO:0007669"/>
    <property type="project" value="UniProtKB-KW"/>
</dbReference>
<protein>
    <recommendedName>
        <fullName evidence="5">Ribosomal protein eL8/eL30/eS12/Gadd45 domain-containing protein</fullName>
    </recommendedName>
</protein>
<dbReference type="GO" id="GO:0003723">
    <property type="term" value="F:RNA binding"/>
    <property type="evidence" value="ECO:0007669"/>
    <property type="project" value="InterPro"/>
</dbReference>
<dbReference type="InterPro" id="IPR004038">
    <property type="entry name" value="Ribosomal_eL8/eL30/eS12/Gad45"/>
</dbReference>
<dbReference type="VEuPathDB" id="FungiDB:AMAG_09195"/>
<dbReference type="InterPro" id="IPR018492">
    <property type="entry name" value="Ribosomal_eL8/Nhp2"/>
</dbReference>